<dbReference type="InterPro" id="IPR007351">
    <property type="entry name" value="YjbR"/>
</dbReference>
<dbReference type="InterPro" id="IPR038056">
    <property type="entry name" value="YjbR-like_sf"/>
</dbReference>
<name>A0A846QWU2_9FLAO</name>
<evidence type="ECO:0000313" key="2">
    <source>
        <dbReference type="Proteomes" id="UP000590442"/>
    </source>
</evidence>
<dbReference type="RefSeq" id="WP_167962448.1">
    <property type="nucleotide sequence ID" value="NZ_JAATJJ010000001.1"/>
</dbReference>
<dbReference type="Proteomes" id="UP000590442">
    <property type="component" value="Unassembled WGS sequence"/>
</dbReference>
<dbReference type="EMBL" id="JAATJJ010000001">
    <property type="protein sequence ID" value="NJB71052.1"/>
    <property type="molecule type" value="Genomic_DNA"/>
</dbReference>
<sequence>MNIEEFRNYCITKKGVTEEFPFDAVTLVFKVMGKMFALAPLERIPSQVNLKCDPERAIELREEYDGEITAGFHMSKVHWNTLHLENLPPKLIMELIDHSYDLVVSKFTKKLKAEWASLK</sequence>
<dbReference type="InterPro" id="IPR058532">
    <property type="entry name" value="YjbR/MT2646/Rv2570-like"/>
</dbReference>
<dbReference type="PANTHER" id="PTHR35145">
    <property type="entry name" value="CYTOPLASMIC PROTEIN-RELATED"/>
    <property type="match status" value="1"/>
</dbReference>
<dbReference type="AlphaFoldDB" id="A0A846QWU2"/>
<protein>
    <submittedName>
        <fullName evidence="1">Putative DNA-binding protein (MmcQ/YjbR family)</fullName>
    </submittedName>
</protein>
<dbReference type="SUPFAM" id="SSF142906">
    <property type="entry name" value="YjbR-like"/>
    <property type="match status" value="1"/>
</dbReference>
<dbReference type="PANTHER" id="PTHR35145:SF1">
    <property type="entry name" value="CYTOPLASMIC PROTEIN"/>
    <property type="match status" value="1"/>
</dbReference>
<evidence type="ECO:0000313" key="1">
    <source>
        <dbReference type="EMBL" id="NJB71052.1"/>
    </source>
</evidence>
<reference evidence="1 2" key="1">
    <citation type="submission" date="2020-03" db="EMBL/GenBank/DDBJ databases">
        <title>Genomic Encyclopedia of Type Strains, Phase IV (KMG-IV): sequencing the most valuable type-strain genomes for metagenomic binning, comparative biology and taxonomic classification.</title>
        <authorList>
            <person name="Goeker M."/>
        </authorList>
    </citation>
    <scope>NUCLEOTIDE SEQUENCE [LARGE SCALE GENOMIC DNA]</scope>
    <source>
        <strain evidence="1 2">DSM 29762</strain>
    </source>
</reference>
<dbReference type="Pfam" id="PF04237">
    <property type="entry name" value="YjbR"/>
    <property type="match status" value="1"/>
</dbReference>
<proteinExistence type="predicted"/>
<gene>
    <name evidence="1" type="ORF">GGR42_001514</name>
</gene>
<keyword evidence="2" id="KW-1185">Reference proteome</keyword>
<keyword evidence="1" id="KW-0238">DNA-binding</keyword>
<accession>A0A846QWU2</accession>
<comment type="caution">
    <text evidence="1">The sequence shown here is derived from an EMBL/GenBank/DDBJ whole genome shotgun (WGS) entry which is preliminary data.</text>
</comment>
<organism evidence="1 2">
    <name type="scientific">Saonia flava</name>
    <dbReference type="NCBI Taxonomy" id="523696"/>
    <lineage>
        <taxon>Bacteria</taxon>
        <taxon>Pseudomonadati</taxon>
        <taxon>Bacteroidota</taxon>
        <taxon>Flavobacteriia</taxon>
        <taxon>Flavobacteriales</taxon>
        <taxon>Flavobacteriaceae</taxon>
        <taxon>Saonia</taxon>
    </lineage>
</organism>
<dbReference type="Gene3D" id="3.90.1150.30">
    <property type="match status" value="1"/>
</dbReference>
<dbReference type="GO" id="GO:0003677">
    <property type="term" value="F:DNA binding"/>
    <property type="evidence" value="ECO:0007669"/>
    <property type="project" value="UniProtKB-KW"/>
</dbReference>